<dbReference type="EMBL" id="PJMY01000003">
    <property type="protein sequence ID" value="PKV90877.1"/>
    <property type="molecule type" value="Genomic_DNA"/>
</dbReference>
<sequence>MSWTDFYRRREILDAAVRQARRAPREPLSLAEIPGAADEFGTEENLLLALQYKWTQLLSGYLRAEFADPDEADLPGDQVDAVTRAWRQAQQDHEDLRAVLDGALERCPALEPLHRTELHMLALTAGLAEPDEPADEIVKVGRTLDALIRAGDTGPVRRRGPVGHLMRLLAPSA</sequence>
<dbReference type="Proteomes" id="UP000550260">
    <property type="component" value="Unassembled WGS sequence"/>
</dbReference>
<dbReference type="OrthoDB" id="3773711at2"/>
<dbReference type="RefSeq" id="WP_101435021.1">
    <property type="nucleotide sequence ID" value="NZ_JACJHR010000184.1"/>
</dbReference>
<evidence type="ECO:0000313" key="3">
    <source>
        <dbReference type="Proteomes" id="UP000233750"/>
    </source>
</evidence>
<evidence type="ECO:0008006" key="5">
    <source>
        <dbReference type="Google" id="ProtNLM"/>
    </source>
</evidence>
<evidence type="ECO:0000313" key="4">
    <source>
        <dbReference type="Proteomes" id="UP000550260"/>
    </source>
</evidence>
<evidence type="ECO:0000313" key="1">
    <source>
        <dbReference type="EMBL" id="MBB2506428.1"/>
    </source>
</evidence>
<dbReference type="Proteomes" id="UP000233750">
    <property type="component" value="Unassembled WGS sequence"/>
</dbReference>
<name>A0A2N3WAH7_9PSEU</name>
<comment type="caution">
    <text evidence="2">The sequence shown here is derived from an EMBL/GenBank/DDBJ whole genome shotgun (WGS) entry which is preliminary data.</text>
</comment>
<accession>A0A8E1WAA9</accession>
<keyword evidence="3" id="KW-1185">Reference proteome</keyword>
<reference evidence="2 3" key="1">
    <citation type="submission" date="2017-12" db="EMBL/GenBank/DDBJ databases">
        <title>Sequencing the genomes of 1000 Actinobacteria strains.</title>
        <authorList>
            <person name="Klenk H.-P."/>
        </authorList>
    </citation>
    <scope>NUCLEOTIDE SEQUENCE [LARGE SCALE GENOMIC DNA]</scope>
    <source>
        <strain evidence="2 3">DSM 45165</strain>
    </source>
</reference>
<dbReference type="AlphaFoldDB" id="A0A2N3WAH7"/>
<dbReference type="EMBL" id="JACJHR010000184">
    <property type="protein sequence ID" value="MBB2506428.1"/>
    <property type="molecule type" value="Genomic_DNA"/>
</dbReference>
<organism evidence="2 3">
    <name type="scientific">Amycolatopsis echigonensis</name>
    <dbReference type="NCBI Taxonomy" id="2576905"/>
    <lineage>
        <taxon>Bacteria</taxon>
        <taxon>Bacillati</taxon>
        <taxon>Actinomycetota</taxon>
        <taxon>Actinomycetes</taxon>
        <taxon>Pseudonocardiales</taxon>
        <taxon>Pseudonocardiaceae</taxon>
        <taxon>Amycolatopsis</taxon>
    </lineage>
</organism>
<proteinExistence type="predicted"/>
<accession>A0A2N3WAH7</accession>
<protein>
    <recommendedName>
        <fullName evidence="5">TetR family transcriptional regulator</fullName>
    </recommendedName>
</protein>
<gene>
    <name evidence="2" type="ORF">ATK30_1630</name>
    <name evidence="1" type="ORF">H5411_45910</name>
</gene>
<evidence type="ECO:0000313" key="2">
    <source>
        <dbReference type="EMBL" id="PKV90877.1"/>
    </source>
</evidence>
<reference evidence="1 4" key="2">
    <citation type="submission" date="2020-08" db="EMBL/GenBank/DDBJ databases">
        <title>Amycolatopsis echigonensis JCM 21831.</title>
        <authorList>
            <person name="Tedsree N."/>
            <person name="Kuncharoen N."/>
            <person name="Likhitwitayawuid K."/>
            <person name="Tanasupawat S."/>
        </authorList>
    </citation>
    <scope>NUCLEOTIDE SEQUENCE [LARGE SCALE GENOMIC DNA]</scope>
    <source>
        <strain evidence="1 4">JCM 21831</strain>
    </source>
</reference>